<accession>A0ABD1Z8D4</accession>
<reference evidence="1 2" key="1">
    <citation type="submission" date="2024-09" db="EMBL/GenBank/DDBJ databases">
        <title>Chromosome-scale assembly of Riccia fluitans.</title>
        <authorList>
            <person name="Paukszto L."/>
            <person name="Sawicki J."/>
            <person name="Karawczyk K."/>
            <person name="Piernik-Szablinska J."/>
            <person name="Szczecinska M."/>
            <person name="Mazdziarz M."/>
        </authorList>
    </citation>
    <scope>NUCLEOTIDE SEQUENCE [LARGE SCALE GENOMIC DNA]</scope>
    <source>
        <strain evidence="1">Rf_01</strain>
        <tissue evidence="1">Aerial parts of the thallus</tissue>
    </source>
</reference>
<sequence>MNFSTWSGSVSNCVFYSRKRCLGLRTRGFLRAATGGCHRRIISQEKSLEIKFCVVGIGGKETLLSREFQYAKWLRNLSCWKTSFFRILRFVQESVCLRGTDVPRFNTFNTRRSAEQLFRFRKRNICSILLMPSVQGKEVGQTTKVSEIKKKKHSEQHTALRGILEKK</sequence>
<dbReference type="EMBL" id="JBHFFA010000002">
    <property type="protein sequence ID" value="KAL2644053.1"/>
    <property type="molecule type" value="Genomic_DNA"/>
</dbReference>
<dbReference type="AlphaFoldDB" id="A0ABD1Z8D4"/>
<organism evidence="1 2">
    <name type="scientific">Riccia fluitans</name>
    <dbReference type="NCBI Taxonomy" id="41844"/>
    <lineage>
        <taxon>Eukaryota</taxon>
        <taxon>Viridiplantae</taxon>
        <taxon>Streptophyta</taxon>
        <taxon>Embryophyta</taxon>
        <taxon>Marchantiophyta</taxon>
        <taxon>Marchantiopsida</taxon>
        <taxon>Marchantiidae</taxon>
        <taxon>Marchantiales</taxon>
        <taxon>Ricciaceae</taxon>
        <taxon>Riccia</taxon>
    </lineage>
</organism>
<keyword evidence="2" id="KW-1185">Reference proteome</keyword>
<protein>
    <submittedName>
        <fullName evidence="1">Uncharacterized protein</fullName>
    </submittedName>
</protein>
<comment type="caution">
    <text evidence="1">The sequence shown here is derived from an EMBL/GenBank/DDBJ whole genome shotgun (WGS) entry which is preliminary data.</text>
</comment>
<proteinExistence type="predicted"/>
<evidence type="ECO:0000313" key="2">
    <source>
        <dbReference type="Proteomes" id="UP001605036"/>
    </source>
</evidence>
<dbReference type="Proteomes" id="UP001605036">
    <property type="component" value="Unassembled WGS sequence"/>
</dbReference>
<name>A0ABD1Z8D4_9MARC</name>
<gene>
    <name evidence="1" type="ORF">R1flu_011640</name>
</gene>
<evidence type="ECO:0000313" key="1">
    <source>
        <dbReference type="EMBL" id="KAL2644053.1"/>
    </source>
</evidence>